<organism evidence="1 2">
    <name type="scientific">Candidatus Methylumidiphilus alinenensis</name>
    <dbReference type="NCBI Taxonomy" id="2202197"/>
    <lineage>
        <taxon>Bacteria</taxon>
        <taxon>Pseudomonadati</taxon>
        <taxon>Pseudomonadota</taxon>
        <taxon>Gammaproteobacteria</taxon>
        <taxon>Methylococcales</taxon>
        <taxon>Candidatus Methylumidiphilus</taxon>
    </lineage>
</organism>
<dbReference type="EMBL" id="QJPH01000325">
    <property type="protein sequence ID" value="PZN78048.1"/>
    <property type="molecule type" value="Genomic_DNA"/>
</dbReference>
<proteinExistence type="predicted"/>
<reference evidence="1 2" key="1">
    <citation type="journal article" date="2018" name="Aquat. Microb. Ecol.">
        <title>Gammaproteobacterial methanotrophs dominate.</title>
        <authorList>
            <person name="Rissanen A.J."/>
            <person name="Saarenheimo J."/>
            <person name="Tiirola M."/>
            <person name="Peura S."/>
            <person name="Aalto S.L."/>
            <person name="Karvinen A."/>
            <person name="Nykanen H."/>
        </authorList>
    </citation>
    <scope>NUCLEOTIDE SEQUENCE [LARGE SCALE GENOMIC DNA]</scope>
    <source>
        <strain evidence="1">AMbin10</strain>
    </source>
</reference>
<sequence length="197" mass="21937">MSYSDFDLKKAKSAFDLNIVETEDLFSQIEPVEISPLLSEILKQNVPLALAIGTEKASSELIIVNFFLELKRRSNISFFSGIEFTVDKEQGLNGFCDFIVSQSPEQLFLDTPILSVVEAKNERIMSGLGQCVAEMVAAKVYNEREGKPLPVLYGAVTTGQAWKFLQLRGSTVCIDLADYFIDNPSKILGILVEMVER</sequence>
<comment type="caution">
    <text evidence="1">The sequence shown here is derived from an EMBL/GenBank/DDBJ whole genome shotgun (WGS) entry which is preliminary data.</text>
</comment>
<evidence type="ECO:0000313" key="1">
    <source>
        <dbReference type="EMBL" id="PZN78048.1"/>
    </source>
</evidence>
<dbReference type="AlphaFoldDB" id="A0A2W4RDV0"/>
<dbReference type="Proteomes" id="UP000249396">
    <property type="component" value="Unassembled WGS sequence"/>
</dbReference>
<protein>
    <submittedName>
        <fullName evidence="1">Uncharacterized protein</fullName>
    </submittedName>
</protein>
<name>A0A2W4RDV0_9GAMM</name>
<accession>A0A2W4RDV0</accession>
<gene>
    <name evidence="1" type="ORF">DM484_13530</name>
</gene>
<evidence type="ECO:0000313" key="2">
    <source>
        <dbReference type="Proteomes" id="UP000249396"/>
    </source>
</evidence>